<dbReference type="Proteomes" id="UP001234989">
    <property type="component" value="Chromosome 8"/>
</dbReference>
<keyword evidence="2" id="KW-1185">Reference proteome</keyword>
<accession>A0AAF0ZKJ0</accession>
<evidence type="ECO:0000313" key="2">
    <source>
        <dbReference type="Proteomes" id="UP001234989"/>
    </source>
</evidence>
<reference evidence="1" key="1">
    <citation type="submission" date="2023-08" db="EMBL/GenBank/DDBJ databases">
        <title>A de novo genome assembly of Solanum verrucosum Schlechtendal, a Mexican diploid species geographically isolated from the other diploid A-genome species in potato relatives.</title>
        <authorList>
            <person name="Hosaka K."/>
        </authorList>
    </citation>
    <scope>NUCLEOTIDE SEQUENCE</scope>
    <source>
        <tissue evidence="1">Young leaves</tissue>
    </source>
</reference>
<proteinExistence type="predicted"/>
<protein>
    <submittedName>
        <fullName evidence="1">Uncharacterized protein</fullName>
    </submittedName>
</protein>
<name>A0AAF0ZKJ0_SOLVR</name>
<gene>
    <name evidence="1" type="ORF">MTR67_034550</name>
</gene>
<sequence>MKVEESVNVRNSVQAPLCHWPSTHHLFSSPATRVGSSFRGAGIDSELV</sequence>
<dbReference type="EMBL" id="CP133619">
    <property type="protein sequence ID" value="WMV41165.1"/>
    <property type="molecule type" value="Genomic_DNA"/>
</dbReference>
<dbReference type="AlphaFoldDB" id="A0AAF0ZKJ0"/>
<organism evidence="1 2">
    <name type="scientific">Solanum verrucosum</name>
    <dbReference type="NCBI Taxonomy" id="315347"/>
    <lineage>
        <taxon>Eukaryota</taxon>
        <taxon>Viridiplantae</taxon>
        <taxon>Streptophyta</taxon>
        <taxon>Embryophyta</taxon>
        <taxon>Tracheophyta</taxon>
        <taxon>Spermatophyta</taxon>
        <taxon>Magnoliopsida</taxon>
        <taxon>eudicotyledons</taxon>
        <taxon>Gunneridae</taxon>
        <taxon>Pentapetalae</taxon>
        <taxon>asterids</taxon>
        <taxon>lamiids</taxon>
        <taxon>Solanales</taxon>
        <taxon>Solanaceae</taxon>
        <taxon>Solanoideae</taxon>
        <taxon>Solaneae</taxon>
        <taxon>Solanum</taxon>
    </lineage>
</organism>
<evidence type="ECO:0000313" key="1">
    <source>
        <dbReference type="EMBL" id="WMV41165.1"/>
    </source>
</evidence>